<dbReference type="GO" id="GO:0005886">
    <property type="term" value="C:plasma membrane"/>
    <property type="evidence" value="ECO:0007669"/>
    <property type="project" value="UniProtKB-SubCell"/>
</dbReference>
<organism evidence="9 10">
    <name type="scientific">Rhizobium leguminosarum</name>
    <dbReference type="NCBI Taxonomy" id="384"/>
    <lineage>
        <taxon>Bacteria</taxon>
        <taxon>Pseudomonadati</taxon>
        <taxon>Pseudomonadota</taxon>
        <taxon>Alphaproteobacteria</taxon>
        <taxon>Hyphomicrobiales</taxon>
        <taxon>Rhizobiaceae</taxon>
        <taxon>Rhizobium/Agrobacterium group</taxon>
        <taxon>Rhizobium</taxon>
    </lineage>
</organism>
<evidence type="ECO:0000256" key="2">
    <source>
        <dbReference type="ARBA" id="ARBA00009773"/>
    </source>
</evidence>
<reference evidence="9 10" key="1">
    <citation type="submission" date="2017-11" db="EMBL/GenBank/DDBJ databases">
        <title>Complete genome of Rhizobium leguminosarum Norway, an ineffective micro-symbiont.</title>
        <authorList>
            <person name="Hoffrichter A."/>
            <person name="Liang J."/>
            <person name="Brachmann A."/>
            <person name="Marin M."/>
        </authorList>
    </citation>
    <scope>NUCLEOTIDE SEQUENCE [LARGE SCALE GENOMIC DNA]</scope>
    <source>
        <strain evidence="9 10">Norway</strain>
    </source>
</reference>
<keyword evidence="6 8" id="KW-1133">Transmembrane helix</keyword>
<sequence length="430" mass="47253">MQALHGKSPQFPASSSSLSGIWRDRVDHLCACILCAEWPLRFGCGVWRRRVISGEAMPQHVSGNSLKRQIFFWLVVLVFFIVFLYVFSSILLPFIAGMAIAYFLDPVADRLERLGLSRMMATIGILVAFVIVFTLALMILIPVLISQFNDFAQRLPGYISQLQQFITQAQNSLLPDWVENQMGTIKDNLSGILSEGMGFLTGLFAQIWNSGKAIVDVISLLVVTPVVAFYILLDWDRMVAKVDQWIPRDYVGDVRQIAKEIDQAIAGFIRGQGSLCLILGIYYAVGLSLVGLNFGLLIGLFAGMISFIPYVGSMVGLVLAIGVALVQFWPDYPWIGLVLAVFFSGQFMEGNILQPKLVGSSVGLHPVWLMFALFAFGALFGFVGLLVAVPAAAAVGVLVRFALSRYLQSDLYFGGSLSGRARKTKSVPNE</sequence>
<dbReference type="AlphaFoldDB" id="A0A2K9Z0J4"/>
<evidence type="ECO:0000256" key="8">
    <source>
        <dbReference type="SAM" id="Phobius"/>
    </source>
</evidence>
<comment type="similarity">
    <text evidence="2">Belongs to the autoinducer-2 exporter (AI-2E) (TC 2.A.86) family.</text>
</comment>
<feature type="transmembrane region" description="Helical" evidence="8">
    <location>
        <begin position="307"/>
        <end position="325"/>
    </location>
</feature>
<feature type="transmembrane region" description="Helical" evidence="8">
    <location>
        <begin position="368"/>
        <end position="399"/>
    </location>
</feature>
<evidence type="ECO:0000256" key="5">
    <source>
        <dbReference type="ARBA" id="ARBA00022692"/>
    </source>
</evidence>
<feature type="transmembrane region" description="Helical" evidence="8">
    <location>
        <begin position="214"/>
        <end position="233"/>
    </location>
</feature>
<comment type="subcellular location">
    <subcellularLocation>
        <location evidence="1">Cell membrane</location>
        <topology evidence="1">Multi-pass membrane protein</topology>
    </subcellularLocation>
</comment>
<dbReference type="PANTHER" id="PTHR21716">
    <property type="entry name" value="TRANSMEMBRANE PROTEIN"/>
    <property type="match status" value="1"/>
</dbReference>
<dbReference type="EMBL" id="CP025012">
    <property type="protein sequence ID" value="AUW41737.1"/>
    <property type="molecule type" value="Genomic_DNA"/>
</dbReference>
<proteinExistence type="inferred from homology"/>
<dbReference type="PANTHER" id="PTHR21716:SF53">
    <property type="entry name" value="PERMEASE PERM-RELATED"/>
    <property type="match status" value="1"/>
</dbReference>
<feature type="transmembrane region" description="Helical" evidence="8">
    <location>
        <begin position="123"/>
        <end position="145"/>
    </location>
</feature>
<evidence type="ECO:0000256" key="3">
    <source>
        <dbReference type="ARBA" id="ARBA00022448"/>
    </source>
</evidence>
<evidence type="ECO:0000313" key="9">
    <source>
        <dbReference type="EMBL" id="AUW41737.1"/>
    </source>
</evidence>
<keyword evidence="4" id="KW-1003">Cell membrane</keyword>
<dbReference type="Proteomes" id="UP000238523">
    <property type="component" value="Chromosome"/>
</dbReference>
<feature type="transmembrane region" description="Helical" evidence="8">
    <location>
        <begin position="189"/>
        <end position="208"/>
    </location>
</feature>
<evidence type="ECO:0000256" key="7">
    <source>
        <dbReference type="ARBA" id="ARBA00023136"/>
    </source>
</evidence>
<evidence type="ECO:0000256" key="1">
    <source>
        <dbReference type="ARBA" id="ARBA00004651"/>
    </source>
</evidence>
<dbReference type="GO" id="GO:0055085">
    <property type="term" value="P:transmembrane transport"/>
    <property type="evidence" value="ECO:0007669"/>
    <property type="project" value="TreeGrafter"/>
</dbReference>
<name>A0A2K9Z0J4_RHILE</name>
<keyword evidence="7 8" id="KW-0472">Membrane</keyword>
<keyword evidence="3" id="KW-0813">Transport</keyword>
<keyword evidence="5 8" id="KW-0812">Transmembrane</keyword>
<feature type="transmembrane region" description="Helical" evidence="8">
    <location>
        <begin position="275"/>
        <end position="301"/>
    </location>
</feature>
<feature type="transmembrane region" description="Helical" evidence="8">
    <location>
        <begin position="332"/>
        <end position="348"/>
    </location>
</feature>
<feature type="transmembrane region" description="Helical" evidence="8">
    <location>
        <begin position="70"/>
        <end position="103"/>
    </location>
</feature>
<evidence type="ECO:0000256" key="4">
    <source>
        <dbReference type="ARBA" id="ARBA00022475"/>
    </source>
</evidence>
<dbReference type="InterPro" id="IPR002549">
    <property type="entry name" value="AI-2E-like"/>
</dbReference>
<protein>
    <submittedName>
        <fullName evidence="9">Membrane protein</fullName>
    </submittedName>
</protein>
<accession>A0A2K9Z0J4</accession>
<dbReference type="Pfam" id="PF01594">
    <property type="entry name" value="AI-2E_transport"/>
    <property type="match status" value="1"/>
</dbReference>
<evidence type="ECO:0000256" key="6">
    <source>
        <dbReference type="ARBA" id="ARBA00022989"/>
    </source>
</evidence>
<evidence type="ECO:0000313" key="10">
    <source>
        <dbReference type="Proteomes" id="UP000238523"/>
    </source>
</evidence>
<gene>
    <name evidence="9" type="ORF">CUJ84_Chr001340</name>
</gene>